<reference evidence="2 3" key="1">
    <citation type="submission" date="2020-07" db="EMBL/GenBank/DDBJ databases">
        <authorList>
            <person name="Sun Q."/>
        </authorList>
    </citation>
    <scope>NUCLEOTIDE SEQUENCE [LARGE SCALE GENOMIC DNA]</scope>
    <source>
        <strain evidence="2 3">MAH-1</strain>
    </source>
</reference>
<dbReference type="Proteomes" id="UP000535020">
    <property type="component" value="Unassembled WGS sequence"/>
</dbReference>
<dbReference type="EMBL" id="JACBJI010000003">
    <property type="protein sequence ID" value="NYA70878.1"/>
    <property type="molecule type" value="Genomic_DNA"/>
</dbReference>
<dbReference type="PROSITE" id="PS51257">
    <property type="entry name" value="PROKAR_LIPOPROTEIN"/>
    <property type="match status" value="1"/>
</dbReference>
<feature type="chain" id="PRO_5030599447" evidence="1">
    <location>
        <begin position="20"/>
        <end position="463"/>
    </location>
</feature>
<sequence length="463" mass="51751">MMKKLLLFFVLFAGFFAGCESEDQIADQPFVVAFEKRSYDYSRIPQHQTVKLVFSESAKADGFVRIRITTTNAEMGVDFDISDATENHELLIPIYRGQTEAGFVFENLIYPFDSDDKSIKLDIIAIDYPQPSNIQGYTSTLISFERSLGATTAPEIGGPNEGNQVYFDLSSETATQVWRDSWDLGFYCGDEFRVGINGSIYMAVKKLDVTNIDAVTESSVSQYQSQVSVGTFNPDNAAYIDYPSGQISGTAISEISSDNHVYLVNLGYTVGTTTPAPGSVAIAGEARGWRKIKVIREGEGYKLQYAELNSATHQEVSIAKNPAYNFTFFSFNTNSTVNVEPEKDKWDLNFTVFTNIIDGAGSYGYSDFVLNNIKAGIKAYRINVSGSVTYDNFDLADVNDASFQDDQRVIGADWRDVFSGSAYTDRFYVLKDSDGNYYKIRMLAFLNQNGMRGYPKFEYRLLQ</sequence>
<dbReference type="RefSeq" id="WP_176005694.1">
    <property type="nucleotide sequence ID" value="NZ_JABWMI010000010.1"/>
</dbReference>
<dbReference type="AlphaFoldDB" id="A0A7Y9C6Y6"/>
<evidence type="ECO:0000256" key="1">
    <source>
        <dbReference type="SAM" id="SignalP"/>
    </source>
</evidence>
<protein>
    <submittedName>
        <fullName evidence="2">HmuY family protein</fullName>
    </submittedName>
</protein>
<evidence type="ECO:0000313" key="3">
    <source>
        <dbReference type="Proteomes" id="UP000535020"/>
    </source>
</evidence>
<keyword evidence="1" id="KW-0732">Signal</keyword>
<keyword evidence="3" id="KW-1185">Reference proteome</keyword>
<dbReference type="InterPro" id="IPR025921">
    <property type="entry name" value="HmuY"/>
</dbReference>
<gene>
    <name evidence="2" type="ORF">HZF10_08110</name>
</gene>
<comment type="caution">
    <text evidence="2">The sequence shown here is derived from an EMBL/GenBank/DDBJ whole genome shotgun (WGS) entry which is preliminary data.</text>
</comment>
<evidence type="ECO:0000313" key="2">
    <source>
        <dbReference type="EMBL" id="NYA70878.1"/>
    </source>
</evidence>
<name>A0A7Y9C6Y6_9FLAO</name>
<organism evidence="2 3">
    <name type="scientific">Flavobacterium agri</name>
    <dbReference type="NCBI Taxonomy" id="2743471"/>
    <lineage>
        <taxon>Bacteria</taxon>
        <taxon>Pseudomonadati</taxon>
        <taxon>Bacteroidota</taxon>
        <taxon>Flavobacteriia</taxon>
        <taxon>Flavobacteriales</taxon>
        <taxon>Flavobacteriaceae</taxon>
        <taxon>Flavobacterium</taxon>
    </lineage>
</organism>
<accession>A0A7Y9C6Y6</accession>
<feature type="signal peptide" evidence="1">
    <location>
        <begin position="1"/>
        <end position="19"/>
    </location>
</feature>
<dbReference type="Pfam" id="PF14064">
    <property type="entry name" value="HmuY"/>
    <property type="match status" value="2"/>
</dbReference>
<dbReference type="CDD" id="cd12105">
    <property type="entry name" value="HmuY"/>
    <property type="match status" value="1"/>
</dbReference>
<proteinExistence type="predicted"/>